<reference evidence="1" key="1">
    <citation type="submission" date="2020-05" db="EMBL/GenBank/DDBJ databases">
        <authorList>
            <person name="Chiriac C."/>
            <person name="Salcher M."/>
            <person name="Ghai R."/>
            <person name="Kavagutti S V."/>
        </authorList>
    </citation>
    <scope>NUCLEOTIDE SEQUENCE</scope>
</reference>
<sequence length="172" mass="19077">MPISKKDVTFFDRDLIPESIDDVLNVHAQEWITKLKQSLQANNRMSTESLASSLVPVIDSSPNYLSISILGNKYGKFVDKGVSGTKVKYTTPYSYKTKQPPVSAIEQYMANRGIVPKEGNTPKAITSMAFLIARSIKSRGLKPTNFISEAIGKEEIQALKKDIRNAIKKGLK</sequence>
<dbReference type="EMBL" id="LR798265">
    <property type="protein sequence ID" value="CAB5218304.1"/>
    <property type="molecule type" value="Genomic_DNA"/>
</dbReference>
<protein>
    <submittedName>
        <fullName evidence="1">Uncharacterized protein</fullName>
    </submittedName>
</protein>
<gene>
    <name evidence="1" type="ORF">UFOVP212_10</name>
</gene>
<evidence type="ECO:0000313" key="1">
    <source>
        <dbReference type="EMBL" id="CAB5218304.1"/>
    </source>
</evidence>
<name>A0A6J7WQ98_9CAUD</name>
<accession>A0A6J7WQ98</accession>
<organism evidence="1">
    <name type="scientific">uncultured Caudovirales phage</name>
    <dbReference type="NCBI Taxonomy" id="2100421"/>
    <lineage>
        <taxon>Viruses</taxon>
        <taxon>Duplodnaviria</taxon>
        <taxon>Heunggongvirae</taxon>
        <taxon>Uroviricota</taxon>
        <taxon>Caudoviricetes</taxon>
        <taxon>Peduoviridae</taxon>
        <taxon>Maltschvirus</taxon>
        <taxon>Maltschvirus maltsch</taxon>
    </lineage>
</organism>
<proteinExistence type="predicted"/>